<organism evidence="1">
    <name type="scientific">Flavobacterium columnare</name>
    <dbReference type="NCBI Taxonomy" id="996"/>
    <lineage>
        <taxon>Bacteria</taxon>
        <taxon>Pseudomonadati</taxon>
        <taxon>Bacteroidota</taxon>
        <taxon>Flavobacteriia</taxon>
        <taxon>Flavobacteriales</taxon>
        <taxon>Flavobacteriaceae</taxon>
        <taxon>Flavobacterium</taxon>
    </lineage>
</organism>
<accession>A0AA94F1B7</accession>
<comment type="caution">
    <text evidence="1">The sequence shown here is derived from an EMBL/GenBank/DDBJ whole genome shotgun (WGS) entry which is preliminary data.</text>
</comment>
<dbReference type="AlphaFoldDB" id="A0AA94F1B7"/>
<sequence length="97" mass="11098">MSKQPKGVSMRFNNISVLTFTAYPSDRGKPKKIADILGITLDFLMNDKPQDDTVFDSDVIYRMEELQKLPEAEKEKINAIIDAFIRDTKAKQAFRLS</sequence>
<reference evidence="1" key="1">
    <citation type="submission" date="2018-12" db="EMBL/GenBank/DDBJ databases">
        <title>Draft genome sequence of Flaovobacterium columnare BGFS27 isolated from channel catfish in Alabama.</title>
        <authorList>
            <person name="Cai W."/>
            <person name="Arias C."/>
        </authorList>
    </citation>
    <scope>NUCLEOTIDE SEQUENCE [LARGE SCALE GENOMIC DNA]</scope>
    <source>
        <strain evidence="1">BGFS27</strain>
    </source>
</reference>
<dbReference type="RefSeq" id="WP_127822255.1">
    <property type="nucleotide sequence ID" value="NZ_RWGX02000005.1"/>
</dbReference>
<name>A0AA94F1B7_9FLAO</name>
<gene>
    <name evidence="1" type="ORF">EJB19_11305</name>
</gene>
<evidence type="ECO:0000313" key="1">
    <source>
        <dbReference type="EMBL" id="RVU88709.1"/>
    </source>
</evidence>
<dbReference type="EMBL" id="RWGX01000004">
    <property type="protein sequence ID" value="RVU88709.1"/>
    <property type="molecule type" value="Genomic_DNA"/>
</dbReference>
<proteinExistence type="predicted"/>
<protein>
    <submittedName>
        <fullName evidence="1">Uncharacterized protein</fullName>
    </submittedName>
</protein>